<comment type="caution">
    <text evidence="3">The sequence shown here is derived from an EMBL/GenBank/DDBJ whole genome shotgun (WGS) entry which is preliminary data.</text>
</comment>
<sequence>MTRAYRTSSTMSLQVLAGVLPLDMRAIVTYATFLVLKAQQDITVYSESFRWEDYVQMESPYLTHPAIKDGIGFDWKEPKGEGLEVFTDGSGINDKIGAAMVVLYFGQLIHSERVRLGDNCTVYQTGLVGLKLAAKFILALTATKRVNVYSDSRSALQSLADPTNTHPLVGEVKRLLKRARSERGVFLHWVKAHVGYHGNELADGEAKAATDSP</sequence>
<dbReference type="PANTHER" id="PTHR10642:SF25">
    <property type="entry name" value="RNASE H TYPE-1 DOMAIN-CONTAINING PROTEIN"/>
    <property type="match status" value="1"/>
</dbReference>
<dbReference type="Gene3D" id="3.30.420.10">
    <property type="entry name" value="Ribonuclease H-like superfamily/Ribonuclease H"/>
    <property type="match status" value="1"/>
</dbReference>
<dbReference type="EMBL" id="BGPR01123007">
    <property type="protein sequence ID" value="GBN25757.1"/>
    <property type="molecule type" value="Genomic_DNA"/>
</dbReference>
<keyword evidence="4" id="KW-1185">Reference proteome</keyword>
<dbReference type="PANTHER" id="PTHR10642">
    <property type="entry name" value="RIBONUCLEASE H1"/>
    <property type="match status" value="1"/>
</dbReference>
<protein>
    <recommendedName>
        <fullName evidence="2">RNase H type-1 domain-containing protein</fullName>
    </recommendedName>
</protein>
<evidence type="ECO:0000313" key="4">
    <source>
        <dbReference type="Proteomes" id="UP000499080"/>
    </source>
</evidence>
<evidence type="ECO:0000256" key="1">
    <source>
        <dbReference type="ARBA" id="ARBA00005300"/>
    </source>
</evidence>
<dbReference type="Pfam" id="PF00075">
    <property type="entry name" value="RNase_H"/>
    <property type="match status" value="1"/>
</dbReference>
<dbReference type="OrthoDB" id="6422873at2759"/>
<dbReference type="GO" id="GO:0004523">
    <property type="term" value="F:RNA-DNA hybrid ribonuclease activity"/>
    <property type="evidence" value="ECO:0007669"/>
    <property type="project" value="InterPro"/>
</dbReference>
<dbReference type="InterPro" id="IPR002156">
    <property type="entry name" value="RNaseH_domain"/>
</dbReference>
<accession>A0A4Y2MJ19</accession>
<organism evidence="3 4">
    <name type="scientific">Araneus ventricosus</name>
    <name type="common">Orbweaver spider</name>
    <name type="synonym">Epeira ventricosa</name>
    <dbReference type="NCBI Taxonomy" id="182803"/>
    <lineage>
        <taxon>Eukaryota</taxon>
        <taxon>Metazoa</taxon>
        <taxon>Ecdysozoa</taxon>
        <taxon>Arthropoda</taxon>
        <taxon>Chelicerata</taxon>
        <taxon>Arachnida</taxon>
        <taxon>Araneae</taxon>
        <taxon>Araneomorphae</taxon>
        <taxon>Entelegynae</taxon>
        <taxon>Araneoidea</taxon>
        <taxon>Araneidae</taxon>
        <taxon>Araneus</taxon>
    </lineage>
</organism>
<evidence type="ECO:0000259" key="2">
    <source>
        <dbReference type="PROSITE" id="PS50879"/>
    </source>
</evidence>
<dbReference type="InterPro" id="IPR036397">
    <property type="entry name" value="RNaseH_sf"/>
</dbReference>
<dbReference type="AlphaFoldDB" id="A0A4Y2MJ19"/>
<dbReference type="CDD" id="cd09276">
    <property type="entry name" value="Rnase_HI_RT_non_LTR"/>
    <property type="match status" value="1"/>
</dbReference>
<reference evidence="3 4" key="1">
    <citation type="journal article" date="2019" name="Sci. Rep.">
        <title>Orb-weaving spider Araneus ventricosus genome elucidates the spidroin gene catalogue.</title>
        <authorList>
            <person name="Kono N."/>
            <person name="Nakamura H."/>
            <person name="Ohtoshi R."/>
            <person name="Moran D.A.P."/>
            <person name="Shinohara A."/>
            <person name="Yoshida Y."/>
            <person name="Fujiwara M."/>
            <person name="Mori M."/>
            <person name="Tomita M."/>
            <person name="Arakawa K."/>
        </authorList>
    </citation>
    <scope>NUCLEOTIDE SEQUENCE [LARGE SCALE GENOMIC DNA]</scope>
</reference>
<comment type="similarity">
    <text evidence="1">Belongs to the RNase H family.</text>
</comment>
<dbReference type="InterPro" id="IPR012337">
    <property type="entry name" value="RNaseH-like_sf"/>
</dbReference>
<dbReference type="PROSITE" id="PS50879">
    <property type="entry name" value="RNASE_H_1"/>
    <property type="match status" value="1"/>
</dbReference>
<feature type="domain" description="RNase H type-1" evidence="2">
    <location>
        <begin position="79"/>
        <end position="211"/>
    </location>
</feature>
<dbReference type="InterPro" id="IPR050092">
    <property type="entry name" value="RNase_H"/>
</dbReference>
<gene>
    <name evidence="3" type="ORF">AVEN_205430_1</name>
</gene>
<dbReference type="SUPFAM" id="SSF53098">
    <property type="entry name" value="Ribonuclease H-like"/>
    <property type="match status" value="1"/>
</dbReference>
<dbReference type="GO" id="GO:0043137">
    <property type="term" value="P:DNA replication, removal of RNA primer"/>
    <property type="evidence" value="ECO:0007669"/>
    <property type="project" value="TreeGrafter"/>
</dbReference>
<proteinExistence type="inferred from homology"/>
<dbReference type="Proteomes" id="UP000499080">
    <property type="component" value="Unassembled WGS sequence"/>
</dbReference>
<dbReference type="GO" id="GO:0003676">
    <property type="term" value="F:nucleic acid binding"/>
    <property type="evidence" value="ECO:0007669"/>
    <property type="project" value="InterPro"/>
</dbReference>
<evidence type="ECO:0000313" key="3">
    <source>
        <dbReference type="EMBL" id="GBN25757.1"/>
    </source>
</evidence>
<name>A0A4Y2MJ19_ARAVE</name>